<dbReference type="EMBL" id="BMVN01000014">
    <property type="protein sequence ID" value="GHA34085.1"/>
    <property type="molecule type" value="Genomic_DNA"/>
</dbReference>
<evidence type="ECO:0000313" key="2">
    <source>
        <dbReference type="EMBL" id="GHA34085.1"/>
    </source>
</evidence>
<accession>A0ABQ3CR86</accession>
<sequence length="50" mass="5234">MNVDERRAGKIVTDHGLVKPEHDGTTAARPLRQTVGGQGHDTVAGRDGGV</sequence>
<evidence type="ECO:0008006" key="4">
    <source>
        <dbReference type="Google" id="ProtNLM"/>
    </source>
</evidence>
<evidence type="ECO:0000256" key="1">
    <source>
        <dbReference type="SAM" id="MobiDB-lite"/>
    </source>
</evidence>
<comment type="caution">
    <text evidence="2">The sequence shown here is derived from an EMBL/GenBank/DDBJ whole genome shotgun (WGS) entry which is preliminary data.</text>
</comment>
<proteinExistence type="predicted"/>
<protein>
    <recommendedName>
        <fullName evidence="4">Transposase</fullName>
    </recommendedName>
</protein>
<gene>
    <name evidence="2" type="ORF">GCM10010345_43310</name>
</gene>
<feature type="compositionally biased region" description="Basic and acidic residues" evidence="1">
    <location>
        <begin position="1"/>
        <end position="24"/>
    </location>
</feature>
<keyword evidence="3" id="KW-1185">Reference proteome</keyword>
<dbReference type="Proteomes" id="UP000653644">
    <property type="component" value="Unassembled WGS sequence"/>
</dbReference>
<feature type="region of interest" description="Disordered" evidence="1">
    <location>
        <begin position="1"/>
        <end position="50"/>
    </location>
</feature>
<evidence type="ECO:0000313" key="3">
    <source>
        <dbReference type="Proteomes" id="UP000653644"/>
    </source>
</evidence>
<reference evidence="3" key="1">
    <citation type="journal article" date="2019" name="Int. J. Syst. Evol. Microbiol.">
        <title>The Global Catalogue of Microorganisms (GCM) 10K type strain sequencing project: providing services to taxonomists for standard genome sequencing and annotation.</title>
        <authorList>
            <consortium name="The Broad Institute Genomics Platform"/>
            <consortium name="The Broad Institute Genome Sequencing Center for Infectious Disease"/>
            <person name="Wu L."/>
            <person name="Ma J."/>
        </authorList>
    </citation>
    <scope>NUCLEOTIDE SEQUENCE [LARGE SCALE GENOMIC DNA]</scope>
    <source>
        <strain evidence="3">JCM 4733</strain>
    </source>
</reference>
<organism evidence="2 3">
    <name type="scientific">Streptomyces canarius</name>
    <dbReference type="NCBI Taxonomy" id="285453"/>
    <lineage>
        <taxon>Bacteria</taxon>
        <taxon>Bacillati</taxon>
        <taxon>Actinomycetota</taxon>
        <taxon>Actinomycetes</taxon>
        <taxon>Kitasatosporales</taxon>
        <taxon>Streptomycetaceae</taxon>
        <taxon>Streptomyces</taxon>
    </lineage>
</organism>
<name>A0ABQ3CR86_9ACTN</name>